<dbReference type="Proteomes" id="UP000289664">
    <property type="component" value="Chromosome"/>
</dbReference>
<reference evidence="1 2" key="1">
    <citation type="journal article" date="2019" name="Appl. Environ. Microbiol.">
        <title>Clostridium scindens ATCC 35704: integration of nutritional requirements, the complete genome sequence, and global transcriptional responses to bile acids.</title>
        <authorList>
            <person name="Devendran S."/>
            <person name="Shrestha R."/>
            <person name="Alves J.M.P."/>
            <person name="Wolf P.G."/>
            <person name="Ly L."/>
            <person name="Hernandez A.G."/>
            <person name="Mendez-Garcia C."/>
            <person name="Inboden A."/>
            <person name="Wiley J."/>
            <person name="Paul O."/>
            <person name="Allen A."/>
            <person name="Springer E."/>
            <person name="Wright C.L."/>
            <person name="Fields C.J."/>
            <person name="Daniel S.L."/>
            <person name="Ridlon J.M."/>
        </authorList>
    </citation>
    <scope>NUCLEOTIDE SEQUENCE [LARGE SCALE GENOMIC DNA]</scope>
    <source>
        <strain evidence="1 2">ATCC 35704</strain>
    </source>
</reference>
<dbReference type="STRING" id="411468.CLOSCI_00291"/>
<organism evidence="1 2">
    <name type="scientific">Clostridium scindens (strain ATCC 35704 / DSM 5676 / VPI 13733 / 19)</name>
    <dbReference type="NCBI Taxonomy" id="411468"/>
    <lineage>
        <taxon>Bacteria</taxon>
        <taxon>Bacillati</taxon>
        <taxon>Bacillota</taxon>
        <taxon>Clostridia</taxon>
        <taxon>Lachnospirales</taxon>
        <taxon>Lachnospiraceae</taxon>
    </lineage>
</organism>
<dbReference type="eggNOG" id="COG2369">
    <property type="taxonomic scope" value="Bacteria"/>
</dbReference>
<dbReference type="GeneID" id="62694543"/>
<dbReference type="KEGG" id="csci:HDCHBGLK_00303"/>
<dbReference type="EMBL" id="CP036170">
    <property type="protein sequence ID" value="QBF72958.1"/>
    <property type="molecule type" value="Genomic_DNA"/>
</dbReference>
<gene>
    <name evidence="1" type="ORF">HDCHBGLK_00303</name>
</gene>
<dbReference type="NCBIfam" id="TIGR01641">
    <property type="entry name" value="phageSPP1_gp7"/>
    <property type="match status" value="1"/>
</dbReference>
<keyword evidence="2" id="KW-1185">Reference proteome</keyword>
<dbReference type="GO" id="GO:0106274">
    <property type="term" value="F:NAD+-protein-arginine ADP-ribosyltransferase activity"/>
    <property type="evidence" value="ECO:0007669"/>
    <property type="project" value="UniProtKB-EC"/>
</dbReference>
<dbReference type="Pfam" id="PF04233">
    <property type="entry name" value="Phage_Mu_F"/>
    <property type="match status" value="1"/>
</dbReference>
<sequence>MEKKNSAEYWEQRIANTTWEMYNTIEEKNRRILEFYLDASRQIREELYYIAEKYSRNGTLSLSDMYKRDRLEKLCKRYESIIKCLGEEVQNEATENMQDGFKDVYVATTEFLEVRGISVPNRELMDKLMNEPWRGDSFSGRIWKNQKQLAFGLNDILLAGLQQGKTATEIAISLHNYTGNSFNSCHRLIRTETMHYLNSAVLMGYKDGGIESVRVWAALDERTCKTCMRYHDKVYPLGKEPILPLHANCRCTYLPEVE</sequence>
<dbReference type="HOGENOM" id="CLU_017434_0_1_9"/>
<evidence type="ECO:0000313" key="1">
    <source>
        <dbReference type="EMBL" id="QBF72958.1"/>
    </source>
</evidence>
<dbReference type="RefSeq" id="WP_004605847.1">
    <property type="nucleotide sequence ID" value="NZ_CP036170.1"/>
</dbReference>
<dbReference type="AlphaFoldDB" id="B0NA25"/>
<keyword evidence="1" id="KW-0808">Transferase</keyword>
<evidence type="ECO:0000313" key="2">
    <source>
        <dbReference type="Proteomes" id="UP000289664"/>
    </source>
</evidence>
<accession>B0NA25</accession>
<protein>
    <submittedName>
        <fullName evidence="1">NAD(+)--arginine ADP-ribosyltransferase EFV</fullName>
        <ecNumber evidence="1">2.4.2.31</ecNumber>
    </submittedName>
</protein>
<dbReference type="EC" id="2.4.2.31" evidence="1"/>
<dbReference type="InterPro" id="IPR006528">
    <property type="entry name" value="Phage_head_morphogenesis_dom"/>
</dbReference>
<dbReference type="OrthoDB" id="9765386at2"/>
<keyword evidence="1" id="KW-0328">Glycosyltransferase</keyword>
<proteinExistence type="predicted"/>
<name>B0NA25_CLOS5</name>